<accession>A0AAU9RQ42</accession>
<keyword evidence="3" id="KW-1185">Reference proteome</keyword>
<name>A0AAU9RQ42_THLAR</name>
<evidence type="ECO:0000256" key="1">
    <source>
        <dbReference type="SAM" id="Coils"/>
    </source>
</evidence>
<feature type="coiled-coil region" evidence="1">
    <location>
        <begin position="81"/>
        <end position="143"/>
    </location>
</feature>
<evidence type="ECO:0000313" key="3">
    <source>
        <dbReference type="Proteomes" id="UP000836841"/>
    </source>
</evidence>
<organism evidence="2 3">
    <name type="scientific">Thlaspi arvense</name>
    <name type="common">Field penny-cress</name>
    <dbReference type="NCBI Taxonomy" id="13288"/>
    <lineage>
        <taxon>Eukaryota</taxon>
        <taxon>Viridiplantae</taxon>
        <taxon>Streptophyta</taxon>
        <taxon>Embryophyta</taxon>
        <taxon>Tracheophyta</taxon>
        <taxon>Spermatophyta</taxon>
        <taxon>Magnoliopsida</taxon>
        <taxon>eudicotyledons</taxon>
        <taxon>Gunneridae</taxon>
        <taxon>Pentapetalae</taxon>
        <taxon>rosids</taxon>
        <taxon>malvids</taxon>
        <taxon>Brassicales</taxon>
        <taxon>Brassicaceae</taxon>
        <taxon>Thlaspideae</taxon>
        <taxon>Thlaspi</taxon>
    </lineage>
</organism>
<proteinExistence type="predicted"/>
<keyword evidence="1" id="KW-0175">Coiled coil</keyword>
<dbReference type="PANTHER" id="PTHR46236">
    <property type="entry name" value="TRAF-LIKE SUPERFAMILY PROTEIN"/>
    <property type="match status" value="1"/>
</dbReference>
<dbReference type="EMBL" id="OU466858">
    <property type="protein sequence ID" value="CAH2047602.1"/>
    <property type="molecule type" value="Genomic_DNA"/>
</dbReference>
<reference evidence="2 3" key="1">
    <citation type="submission" date="2022-03" db="EMBL/GenBank/DDBJ databases">
        <authorList>
            <person name="Nunn A."/>
            <person name="Chopra R."/>
            <person name="Nunn A."/>
            <person name="Contreras Garrido A."/>
        </authorList>
    </citation>
    <scope>NUCLEOTIDE SEQUENCE [LARGE SCALE GENOMIC DNA]</scope>
</reference>
<dbReference type="InterPro" id="IPR050804">
    <property type="entry name" value="MCC"/>
</dbReference>
<dbReference type="Proteomes" id="UP000836841">
    <property type="component" value="Chromosome 2"/>
</dbReference>
<evidence type="ECO:0000313" key="2">
    <source>
        <dbReference type="EMBL" id="CAH2047602.1"/>
    </source>
</evidence>
<dbReference type="AlphaFoldDB" id="A0AAU9RQ42"/>
<sequence length="160" mass="18271">MKLCSKNVVSSESPTCVWIKEITRDYVLAWSYNHYLFSTRKPPHSLSETELTNARSELIDLTKAGFKLDWLKTKLDVRKKTNDVGSRVQELEEQVKNLNLELDTEKVNTATCTAKVLSLKQKMSDLTAELNEKEAKLLLLQTASRILFTFGKGECDEKID</sequence>
<gene>
    <name evidence="2" type="ORF">TAV2_LOCUS6459</name>
</gene>
<dbReference type="PANTHER" id="PTHR46236:SF12">
    <property type="entry name" value="MATH DOMAIN-CONTAINING PROTEIN"/>
    <property type="match status" value="1"/>
</dbReference>
<protein>
    <recommendedName>
        <fullName evidence="4">MATH domain-containing protein</fullName>
    </recommendedName>
</protein>
<evidence type="ECO:0008006" key="4">
    <source>
        <dbReference type="Google" id="ProtNLM"/>
    </source>
</evidence>